<evidence type="ECO:0000313" key="3">
    <source>
        <dbReference type="EMBL" id="CAF1349286.1"/>
    </source>
</evidence>
<evidence type="ECO:0008006" key="6">
    <source>
        <dbReference type="Google" id="ProtNLM"/>
    </source>
</evidence>
<dbReference type="CDD" id="cd05819">
    <property type="entry name" value="NHL"/>
    <property type="match status" value="1"/>
</dbReference>
<dbReference type="GO" id="GO:0008270">
    <property type="term" value="F:zinc ion binding"/>
    <property type="evidence" value="ECO:0007669"/>
    <property type="project" value="UniProtKB-KW"/>
</dbReference>
<keyword evidence="5" id="KW-1185">Reference proteome</keyword>
<dbReference type="Gene3D" id="2.120.10.30">
    <property type="entry name" value="TolB, C-terminal domain"/>
    <property type="match status" value="1"/>
</dbReference>
<dbReference type="Gene3D" id="2.40.10.500">
    <property type="match status" value="2"/>
</dbReference>
<dbReference type="InterPro" id="IPR011042">
    <property type="entry name" value="6-blade_b-propeller_TolB-like"/>
</dbReference>
<sequence length="334" mass="37479">EATITATTICYDRNWNRIGVTIAGSAIGNYGSSLKYLFYPIDIALDNFSNIYISDSGNNRIVKWSQNSLEGQLIIGNINGAAGNLPNQLNYPTGIYLDKINQNLYVVDSGNYRIQKFSLNTTEIPPFNGITILDQNSVFNAINSSGSSFSTVYYDNMNNNLYVTDTGNGQILLFKNDSTIRVVAGGKEGNTKLYYPFGFYVDRNLTIYIADRGNDRIVKWLKNANEGIVIAGDNGKGSNPDQLFAPTDVYVDETDDDTIYIADSNNNRIQQWLSNATDGRTIAGNEHGTAVWYSTGFRWPYKIKFDQQYSLYVTDYQNHRIQKFNLIQNGYGCH</sequence>
<feature type="repeat" description="NHL" evidence="2">
    <location>
        <begin position="83"/>
        <end position="120"/>
    </location>
</feature>
<evidence type="ECO:0000313" key="4">
    <source>
        <dbReference type="EMBL" id="CAF4217735.1"/>
    </source>
</evidence>
<evidence type="ECO:0000256" key="2">
    <source>
        <dbReference type="PROSITE-ProRule" id="PRU00504"/>
    </source>
</evidence>
<feature type="non-terminal residue" evidence="3">
    <location>
        <position position="1"/>
    </location>
</feature>
<dbReference type="Pfam" id="PF01436">
    <property type="entry name" value="NHL"/>
    <property type="match status" value="2"/>
</dbReference>
<evidence type="ECO:0000256" key="1">
    <source>
        <dbReference type="ARBA" id="ARBA00022737"/>
    </source>
</evidence>
<dbReference type="AlphaFoldDB" id="A0A815HD58"/>
<proteinExistence type="predicted"/>
<dbReference type="InterPro" id="IPR001258">
    <property type="entry name" value="NHL_repeat"/>
</dbReference>
<name>A0A815HD58_9BILA</name>
<dbReference type="SUPFAM" id="SSF101898">
    <property type="entry name" value="NHL repeat"/>
    <property type="match status" value="1"/>
</dbReference>
<gene>
    <name evidence="3" type="ORF">GPM918_LOCUS30823</name>
    <name evidence="4" type="ORF">SRO942_LOCUS31449</name>
</gene>
<evidence type="ECO:0000313" key="5">
    <source>
        <dbReference type="Proteomes" id="UP000663829"/>
    </source>
</evidence>
<dbReference type="InterPro" id="IPR050952">
    <property type="entry name" value="TRIM-NHL_E3_ligases"/>
</dbReference>
<organism evidence="3 5">
    <name type="scientific">Didymodactylos carnosus</name>
    <dbReference type="NCBI Taxonomy" id="1234261"/>
    <lineage>
        <taxon>Eukaryota</taxon>
        <taxon>Metazoa</taxon>
        <taxon>Spiralia</taxon>
        <taxon>Gnathifera</taxon>
        <taxon>Rotifera</taxon>
        <taxon>Eurotatoria</taxon>
        <taxon>Bdelloidea</taxon>
        <taxon>Philodinida</taxon>
        <taxon>Philodinidae</taxon>
        <taxon>Didymodactylos</taxon>
    </lineage>
</organism>
<accession>A0A815HD58</accession>
<dbReference type="EMBL" id="CAJOBC010063449">
    <property type="protein sequence ID" value="CAF4217735.1"/>
    <property type="molecule type" value="Genomic_DNA"/>
</dbReference>
<dbReference type="PANTHER" id="PTHR24104">
    <property type="entry name" value="E3 UBIQUITIN-PROTEIN LIGASE NHLRC1-RELATED"/>
    <property type="match status" value="1"/>
</dbReference>
<protein>
    <recommendedName>
        <fullName evidence="6">NHL repeat-containing protein</fullName>
    </recommendedName>
</protein>
<dbReference type="OrthoDB" id="27136at2759"/>
<comment type="caution">
    <text evidence="3">The sequence shown here is derived from an EMBL/GenBank/DDBJ whole genome shotgun (WGS) entry which is preliminary data.</text>
</comment>
<dbReference type="EMBL" id="CAJNOQ010014824">
    <property type="protein sequence ID" value="CAF1349286.1"/>
    <property type="molecule type" value="Genomic_DNA"/>
</dbReference>
<dbReference type="Proteomes" id="UP000681722">
    <property type="component" value="Unassembled WGS sequence"/>
</dbReference>
<dbReference type="Proteomes" id="UP000663829">
    <property type="component" value="Unassembled WGS sequence"/>
</dbReference>
<dbReference type="PANTHER" id="PTHR24104:SF25">
    <property type="entry name" value="PROTEIN LIN-41"/>
    <property type="match status" value="1"/>
</dbReference>
<dbReference type="PROSITE" id="PS51125">
    <property type="entry name" value="NHL"/>
    <property type="match status" value="1"/>
</dbReference>
<reference evidence="3" key="1">
    <citation type="submission" date="2021-02" db="EMBL/GenBank/DDBJ databases">
        <authorList>
            <person name="Nowell W R."/>
        </authorList>
    </citation>
    <scope>NUCLEOTIDE SEQUENCE</scope>
</reference>
<keyword evidence="1" id="KW-0677">Repeat</keyword>